<dbReference type="InterPro" id="IPR000387">
    <property type="entry name" value="Tyr_Pase_dom"/>
</dbReference>
<dbReference type="InterPro" id="IPR055214">
    <property type="entry name" value="PTP-NADK"/>
</dbReference>
<name>A0ABP6UP24_9FLAO</name>
<comment type="similarity">
    <text evidence="1">Belongs to the protein-tyrosine phosphatase family.</text>
</comment>
<organism evidence="4 5">
    <name type="scientific">Aquimarina addita</name>
    <dbReference type="NCBI Taxonomy" id="870485"/>
    <lineage>
        <taxon>Bacteria</taxon>
        <taxon>Pseudomonadati</taxon>
        <taxon>Bacteroidota</taxon>
        <taxon>Flavobacteriia</taxon>
        <taxon>Flavobacteriales</taxon>
        <taxon>Flavobacteriaceae</taxon>
        <taxon>Aquimarina</taxon>
    </lineage>
</organism>
<feature type="domain" description="Tyrosine specific protein phosphatases" evidence="3">
    <location>
        <begin position="103"/>
        <end position="154"/>
    </location>
</feature>
<dbReference type="InterPro" id="IPR029021">
    <property type="entry name" value="Prot-tyrosine_phosphatase-like"/>
</dbReference>
<dbReference type="PROSITE" id="PS00383">
    <property type="entry name" value="TYR_PHOSPHATASE_1"/>
    <property type="match status" value="1"/>
</dbReference>
<dbReference type="EMBL" id="BAABCW010000009">
    <property type="protein sequence ID" value="GAA3510130.1"/>
    <property type="molecule type" value="Genomic_DNA"/>
</dbReference>
<dbReference type="Pfam" id="PF22741">
    <property type="entry name" value="PTP-NADK"/>
    <property type="match status" value="1"/>
</dbReference>
<evidence type="ECO:0000256" key="2">
    <source>
        <dbReference type="SAM" id="SignalP"/>
    </source>
</evidence>
<evidence type="ECO:0000313" key="5">
    <source>
        <dbReference type="Proteomes" id="UP001500459"/>
    </source>
</evidence>
<dbReference type="SUPFAM" id="SSF52799">
    <property type="entry name" value="(Phosphotyrosine protein) phosphatases II"/>
    <property type="match status" value="1"/>
</dbReference>
<keyword evidence="2" id="KW-0732">Signal</keyword>
<evidence type="ECO:0000256" key="1">
    <source>
        <dbReference type="ARBA" id="ARBA00009580"/>
    </source>
</evidence>
<reference evidence="5" key="1">
    <citation type="journal article" date="2019" name="Int. J. Syst. Evol. Microbiol.">
        <title>The Global Catalogue of Microorganisms (GCM) 10K type strain sequencing project: providing services to taxonomists for standard genome sequencing and annotation.</title>
        <authorList>
            <consortium name="The Broad Institute Genomics Platform"/>
            <consortium name="The Broad Institute Genome Sequencing Center for Infectious Disease"/>
            <person name="Wu L."/>
            <person name="Ma J."/>
        </authorList>
    </citation>
    <scope>NUCLEOTIDE SEQUENCE [LARGE SCALE GENOMIC DNA]</scope>
    <source>
        <strain evidence="5">JCM 17106</strain>
    </source>
</reference>
<sequence>MNHYIVNSINLLCLGLLFFAMKSNAQEKEYQKIESRYFNNLYQISDSIYRSEQPSRRGFTELEEKGFKTVLNVRRLREDIKKAKHTSLKLERIPLKAGLLSEDDLVQALQVIHTSKKPILIHCWHGSDRTGAIIAAYRIVVEGWEKEKAIREFRIKAFGYHEKWYPNLIELLNNLNVQKIKTQLAI</sequence>
<dbReference type="Gene3D" id="3.90.190.10">
    <property type="entry name" value="Protein tyrosine phosphatase superfamily"/>
    <property type="match status" value="1"/>
</dbReference>
<dbReference type="PROSITE" id="PS50056">
    <property type="entry name" value="TYR_PHOSPHATASE_2"/>
    <property type="match status" value="1"/>
</dbReference>
<proteinExistence type="inferred from homology"/>
<accession>A0ABP6UP24</accession>
<evidence type="ECO:0000313" key="4">
    <source>
        <dbReference type="EMBL" id="GAA3510130.1"/>
    </source>
</evidence>
<protein>
    <submittedName>
        <fullName evidence="4">Dual specificity protein phosphatase family protein</fullName>
    </submittedName>
</protein>
<feature type="chain" id="PRO_5046336757" evidence="2">
    <location>
        <begin position="26"/>
        <end position="186"/>
    </location>
</feature>
<dbReference type="RefSeq" id="WP_344927712.1">
    <property type="nucleotide sequence ID" value="NZ_BAABCW010000009.1"/>
</dbReference>
<comment type="caution">
    <text evidence="4">The sequence shown here is derived from an EMBL/GenBank/DDBJ whole genome shotgun (WGS) entry which is preliminary data.</text>
</comment>
<feature type="signal peptide" evidence="2">
    <location>
        <begin position="1"/>
        <end position="25"/>
    </location>
</feature>
<dbReference type="InterPro" id="IPR016130">
    <property type="entry name" value="Tyr_Pase_AS"/>
</dbReference>
<gene>
    <name evidence="4" type="ORF">GCM10022393_24090</name>
</gene>
<dbReference type="PANTHER" id="PTHR31126">
    <property type="entry name" value="TYROSINE-PROTEIN PHOSPHATASE"/>
    <property type="match status" value="1"/>
</dbReference>
<evidence type="ECO:0000259" key="3">
    <source>
        <dbReference type="PROSITE" id="PS50056"/>
    </source>
</evidence>
<keyword evidence="5" id="KW-1185">Reference proteome</keyword>
<dbReference type="PANTHER" id="PTHR31126:SF72">
    <property type="entry name" value="DUAL SPECIFICITY PROTEIN PHOSPHATASE TPBA"/>
    <property type="match status" value="1"/>
</dbReference>
<dbReference type="Proteomes" id="UP001500459">
    <property type="component" value="Unassembled WGS sequence"/>
</dbReference>